<reference evidence="2 3" key="1">
    <citation type="submission" date="2020-09" db="EMBL/GenBank/DDBJ databases">
        <title>De no assembly of potato wild relative species, Solanum commersonii.</title>
        <authorList>
            <person name="Cho K."/>
        </authorList>
    </citation>
    <scope>NUCLEOTIDE SEQUENCE [LARGE SCALE GENOMIC DNA]</scope>
    <source>
        <strain evidence="2">LZ3.2</strain>
        <tissue evidence="2">Leaf</tissue>
    </source>
</reference>
<sequence length="116" mass="13290">MATINKTRPSCEKAKVLVDLMSNLHDHVRTDIEDESTKAVRTFKGHNIYECRIMHPELAREQIDNKEKDNKRKKPNQEGEAKNKNHKKIHEAKIIHPTGSFPRNLASGKLVGNPED</sequence>
<organism evidence="2 3">
    <name type="scientific">Solanum commersonii</name>
    <name type="common">Commerson's wild potato</name>
    <name type="synonym">Commerson's nightshade</name>
    <dbReference type="NCBI Taxonomy" id="4109"/>
    <lineage>
        <taxon>Eukaryota</taxon>
        <taxon>Viridiplantae</taxon>
        <taxon>Streptophyta</taxon>
        <taxon>Embryophyta</taxon>
        <taxon>Tracheophyta</taxon>
        <taxon>Spermatophyta</taxon>
        <taxon>Magnoliopsida</taxon>
        <taxon>eudicotyledons</taxon>
        <taxon>Gunneridae</taxon>
        <taxon>Pentapetalae</taxon>
        <taxon>asterids</taxon>
        <taxon>lamiids</taxon>
        <taxon>Solanales</taxon>
        <taxon>Solanaceae</taxon>
        <taxon>Solanoideae</taxon>
        <taxon>Solaneae</taxon>
        <taxon>Solanum</taxon>
    </lineage>
</organism>
<gene>
    <name evidence="2" type="ORF">H5410_000770</name>
</gene>
<protein>
    <submittedName>
        <fullName evidence="2">Uncharacterized protein</fullName>
    </submittedName>
</protein>
<evidence type="ECO:0000313" key="3">
    <source>
        <dbReference type="Proteomes" id="UP000824120"/>
    </source>
</evidence>
<accession>A0A9J6AWS8</accession>
<name>A0A9J6AWS8_SOLCO</name>
<keyword evidence="3" id="KW-1185">Reference proteome</keyword>
<comment type="caution">
    <text evidence="2">The sequence shown here is derived from an EMBL/GenBank/DDBJ whole genome shotgun (WGS) entry which is preliminary data.</text>
</comment>
<evidence type="ECO:0000256" key="1">
    <source>
        <dbReference type="SAM" id="MobiDB-lite"/>
    </source>
</evidence>
<dbReference type="AlphaFoldDB" id="A0A9J6AWS8"/>
<dbReference type="EMBL" id="JACXVP010000001">
    <property type="protein sequence ID" value="KAG5629053.1"/>
    <property type="molecule type" value="Genomic_DNA"/>
</dbReference>
<evidence type="ECO:0000313" key="2">
    <source>
        <dbReference type="EMBL" id="KAG5629053.1"/>
    </source>
</evidence>
<dbReference type="OrthoDB" id="10422788at2759"/>
<dbReference type="Proteomes" id="UP000824120">
    <property type="component" value="Chromosome 1"/>
</dbReference>
<proteinExistence type="predicted"/>
<feature type="compositionally biased region" description="Basic and acidic residues" evidence="1">
    <location>
        <begin position="56"/>
        <end position="83"/>
    </location>
</feature>
<feature type="region of interest" description="Disordered" evidence="1">
    <location>
        <begin position="56"/>
        <end position="116"/>
    </location>
</feature>